<feature type="region of interest" description="Disordered" evidence="8">
    <location>
        <begin position="278"/>
        <end position="389"/>
    </location>
</feature>
<proteinExistence type="predicted"/>
<reference evidence="11 12" key="1">
    <citation type="submission" date="2017-01" db="EMBL/GenBank/DDBJ databases">
        <authorList>
            <person name="Mah S.A."/>
            <person name="Swanson W.J."/>
            <person name="Moy G.W."/>
            <person name="Vacquier V.D."/>
        </authorList>
    </citation>
    <scope>NUCLEOTIDE SEQUENCE [LARGE SCALE GENOMIC DNA]</scope>
    <source>
        <strain evidence="11 12">CPCC 203464</strain>
    </source>
</reference>
<dbReference type="PROSITE" id="PS50011">
    <property type="entry name" value="PROTEIN_KINASE_DOM"/>
    <property type="match status" value="1"/>
</dbReference>
<feature type="compositionally biased region" description="Pro residues" evidence="8">
    <location>
        <begin position="351"/>
        <end position="364"/>
    </location>
</feature>
<dbReference type="InterPro" id="IPR000719">
    <property type="entry name" value="Prot_kinase_dom"/>
</dbReference>
<keyword evidence="6 7" id="KW-0067">ATP-binding</keyword>
<feature type="transmembrane region" description="Helical" evidence="9">
    <location>
        <begin position="396"/>
        <end position="420"/>
    </location>
</feature>
<keyword evidence="3" id="KW-0808">Transferase</keyword>
<keyword evidence="2 11" id="KW-0723">Serine/threonine-protein kinase</keyword>
<accession>A0A1N7DQT1</accession>
<keyword evidence="9" id="KW-0812">Transmembrane</keyword>
<feature type="domain" description="Protein kinase" evidence="10">
    <location>
        <begin position="14"/>
        <end position="274"/>
    </location>
</feature>
<dbReference type="RefSeq" id="WP_076476811.1">
    <property type="nucleotide sequence ID" value="NZ_FTNT01000002.1"/>
</dbReference>
<feature type="compositionally biased region" description="Low complexity" evidence="8">
    <location>
        <begin position="365"/>
        <end position="376"/>
    </location>
</feature>
<dbReference type="FunFam" id="1.10.510.10:FF:000021">
    <property type="entry name" value="Serine/threonine protein kinase"/>
    <property type="match status" value="1"/>
</dbReference>
<dbReference type="Gene3D" id="3.30.200.20">
    <property type="entry name" value="Phosphorylase Kinase, domain 1"/>
    <property type="match status" value="1"/>
</dbReference>
<evidence type="ECO:0000259" key="10">
    <source>
        <dbReference type="PROSITE" id="PS50011"/>
    </source>
</evidence>
<dbReference type="SMART" id="SM00220">
    <property type="entry name" value="S_TKc"/>
    <property type="match status" value="1"/>
</dbReference>
<organism evidence="11 12">
    <name type="scientific">Williamsia sterculiae</name>
    <dbReference type="NCBI Taxonomy" id="1344003"/>
    <lineage>
        <taxon>Bacteria</taxon>
        <taxon>Bacillati</taxon>
        <taxon>Actinomycetota</taxon>
        <taxon>Actinomycetes</taxon>
        <taxon>Mycobacteriales</taxon>
        <taxon>Nocardiaceae</taxon>
        <taxon>Williamsia</taxon>
    </lineage>
</organism>
<keyword evidence="5 11" id="KW-0418">Kinase</keyword>
<gene>
    <name evidence="11" type="ORF">SAMN05445060_0828</name>
</gene>
<keyword evidence="9" id="KW-1133">Transmembrane helix</keyword>
<keyword evidence="4 7" id="KW-0547">Nucleotide-binding</keyword>
<dbReference type="OrthoDB" id="5169909at2"/>
<protein>
    <recommendedName>
        <fullName evidence="1">non-specific serine/threonine protein kinase</fullName>
        <ecNumber evidence="1">2.7.11.1</ecNumber>
    </recommendedName>
</protein>
<dbReference type="STRING" id="1344003.SAMN05445060_0828"/>
<dbReference type="EC" id="2.7.11.1" evidence="1"/>
<dbReference type="Pfam" id="PF00069">
    <property type="entry name" value="Pkinase"/>
    <property type="match status" value="1"/>
</dbReference>
<dbReference type="Proteomes" id="UP000186218">
    <property type="component" value="Unassembled WGS sequence"/>
</dbReference>
<feature type="compositionally biased region" description="Low complexity" evidence="8">
    <location>
        <begin position="442"/>
        <end position="459"/>
    </location>
</feature>
<evidence type="ECO:0000256" key="4">
    <source>
        <dbReference type="ARBA" id="ARBA00022741"/>
    </source>
</evidence>
<dbReference type="PROSITE" id="PS00107">
    <property type="entry name" value="PROTEIN_KINASE_ATP"/>
    <property type="match status" value="1"/>
</dbReference>
<dbReference type="PROSITE" id="PS00108">
    <property type="entry name" value="PROTEIN_KINASE_ST"/>
    <property type="match status" value="1"/>
</dbReference>
<dbReference type="Gene3D" id="1.10.510.10">
    <property type="entry name" value="Transferase(Phosphotransferase) domain 1"/>
    <property type="match status" value="1"/>
</dbReference>
<evidence type="ECO:0000256" key="3">
    <source>
        <dbReference type="ARBA" id="ARBA00022679"/>
    </source>
</evidence>
<keyword evidence="9" id="KW-0472">Membrane</keyword>
<evidence type="ECO:0000313" key="12">
    <source>
        <dbReference type="Proteomes" id="UP000186218"/>
    </source>
</evidence>
<dbReference type="InterPro" id="IPR011009">
    <property type="entry name" value="Kinase-like_dom_sf"/>
</dbReference>
<dbReference type="InterPro" id="IPR008271">
    <property type="entry name" value="Ser/Thr_kinase_AS"/>
</dbReference>
<dbReference type="GO" id="GO:0005524">
    <property type="term" value="F:ATP binding"/>
    <property type="evidence" value="ECO:0007669"/>
    <property type="project" value="UniProtKB-UniRule"/>
</dbReference>
<evidence type="ECO:0000256" key="7">
    <source>
        <dbReference type="PROSITE-ProRule" id="PRU10141"/>
    </source>
</evidence>
<feature type="compositionally biased region" description="Gly residues" evidence="8">
    <location>
        <begin position="334"/>
        <end position="346"/>
    </location>
</feature>
<evidence type="ECO:0000256" key="8">
    <source>
        <dbReference type="SAM" id="MobiDB-lite"/>
    </source>
</evidence>
<evidence type="ECO:0000256" key="1">
    <source>
        <dbReference type="ARBA" id="ARBA00012513"/>
    </source>
</evidence>
<dbReference type="AlphaFoldDB" id="A0A1N7DQT1"/>
<evidence type="ECO:0000256" key="5">
    <source>
        <dbReference type="ARBA" id="ARBA00022777"/>
    </source>
</evidence>
<evidence type="ECO:0000256" key="9">
    <source>
        <dbReference type="SAM" id="Phobius"/>
    </source>
</evidence>
<feature type="compositionally biased region" description="Pro residues" evidence="8">
    <location>
        <begin position="377"/>
        <end position="389"/>
    </location>
</feature>
<evidence type="ECO:0000313" key="11">
    <source>
        <dbReference type="EMBL" id="SIR78174.1"/>
    </source>
</evidence>
<dbReference type="InterPro" id="IPR017441">
    <property type="entry name" value="Protein_kinase_ATP_BS"/>
</dbReference>
<evidence type="ECO:0000256" key="2">
    <source>
        <dbReference type="ARBA" id="ARBA00022527"/>
    </source>
</evidence>
<dbReference type="SUPFAM" id="SSF56112">
    <property type="entry name" value="Protein kinase-like (PK-like)"/>
    <property type="match status" value="1"/>
</dbReference>
<feature type="region of interest" description="Disordered" evidence="8">
    <location>
        <begin position="442"/>
        <end position="461"/>
    </location>
</feature>
<keyword evidence="12" id="KW-1185">Reference proteome</keyword>
<feature type="binding site" evidence="7">
    <location>
        <position position="43"/>
    </location>
    <ligand>
        <name>ATP</name>
        <dbReference type="ChEBI" id="CHEBI:30616"/>
    </ligand>
</feature>
<evidence type="ECO:0000256" key="6">
    <source>
        <dbReference type="ARBA" id="ARBA00022840"/>
    </source>
</evidence>
<dbReference type="PANTHER" id="PTHR43289:SF6">
    <property type="entry name" value="SERINE_THREONINE-PROTEIN KINASE NEKL-3"/>
    <property type="match status" value="1"/>
</dbReference>
<sequence>MNAGGRLGARFGPYRLDHLIGRGGMGEVYRALDTVKDRVVALKLLTPEFAADPGYQERFRRESQLAARLSEPHVIPIHDWGEIDGVLFIDMRLVEGQDLRAVLRENGALEPARAVRIVEQVAAALDAAHRDGLVHRDVKPENILLDRNDFAYLVDFGIAQADSTGHLTQMGLAIGSYAYMAPERFGDGDVGARSDVYSLACVLYEALTGSAPHRADTVGSAVRAVLLDTPTAPSAVNPVLPRPLDAVIDTGLAKDPAHRYPSASAFIGAAAAALGTGATGNSAPAVSLTKPGSEIPTTADPLARNESQQSAANKAWGDMPRDPHYSPTVISGPVGAGAPGSGGYGSGPYVSGPPPPPGSGPVPYGPAASGPVGYGPSPQPYQPMSPPPGRSGNRTVVGILVGLIVVFVVGLGVLAAVLFMRDRGGGDTARQEAVTVTADAPVTTTPAPTTTSMRRTPPAGSTPCAQVYGQTGAFSGSAVGNAITSCAFAEEVRLAYSRSGPPAQLPRSIPVYSPVTGSTYSMSCIDTGAVTTCTGGNDAVVYVY</sequence>
<dbReference type="GO" id="GO:0004674">
    <property type="term" value="F:protein serine/threonine kinase activity"/>
    <property type="evidence" value="ECO:0007669"/>
    <property type="project" value="UniProtKB-KW"/>
</dbReference>
<dbReference type="PANTHER" id="PTHR43289">
    <property type="entry name" value="MITOGEN-ACTIVATED PROTEIN KINASE KINASE KINASE 20-RELATED"/>
    <property type="match status" value="1"/>
</dbReference>
<name>A0A1N7DQT1_9NOCA</name>
<dbReference type="EMBL" id="FTNT01000002">
    <property type="protein sequence ID" value="SIR78174.1"/>
    <property type="molecule type" value="Genomic_DNA"/>
</dbReference>
<dbReference type="FunFam" id="3.30.200.20:FF:000348">
    <property type="entry name" value="Serine/threonine protein kinase"/>
    <property type="match status" value="1"/>
</dbReference>
<dbReference type="CDD" id="cd14014">
    <property type="entry name" value="STKc_PknB_like"/>
    <property type="match status" value="1"/>
</dbReference>